<gene>
    <name evidence="6" type="ORF">A6770_33650</name>
</gene>
<dbReference type="InterPro" id="IPR001647">
    <property type="entry name" value="HTH_TetR"/>
</dbReference>
<dbReference type="GO" id="GO:0003677">
    <property type="term" value="F:DNA binding"/>
    <property type="evidence" value="ECO:0007669"/>
    <property type="project" value="UniProtKB-UniRule"/>
</dbReference>
<proteinExistence type="predicted"/>
<dbReference type="PANTHER" id="PTHR47506">
    <property type="entry name" value="TRANSCRIPTIONAL REGULATORY PROTEIN"/>
    <property type="match status" value="1"/>
</dbReference>
<sequence>MPKDTYIPFLLQLFRQYGYDGATLSKISEATGLGKASLYHHFPGGKDEMVNAVLSYLEEWLEQNILQDLRSDGDALTRFQRMCDHISDLYEGGQQPCLFAILLMGSARDVFHPKLQTLLRTWVDAIAAVLIKAGLDETQAKQRGEDAVIAVQGSLILSHGLNDFVPFQRVVKQLPPQLCRHLGT</sequence>
<dbReference type="Pfam" id="PF21993">
    <property type="entry name" value="TetR_C_13_2"/>
    <property type="match status" value="1"/>
</dbReference>
<dbReference type="Gene3D" id="1.10.357.10">
    <property type="entry name" value="Tetracycline Repressor, domain 2"/>
    <property type="match status" value="1"/>
</dbReference>
<evidence type="ECO:0000256" key="4">
    <source>
        <dbReference type="PROSITE-ProRule" id="PRU00335"/>
    </source>
</evidence>
<evidence type="ECO:0000313" key="6">
    <source>
        <dbReference type="EMBL" id="RCJ17766.1"/>
    </source>
</evidence>
<dbReference type="AlphaFoldDB" id="A0A367Q0Q4"/>
<dbReference type="Pfam" id="PF00440">
    <property type="entry name" value="TetR_N"/>
    <property type="match status" value="1"/>
</dbReference>
<keyword evidence="2 4" id="KW-0238">DNA-binding</keyword>
<dbReference type="SUPFAM" id="SSF46689">
    <property type="entry name" value="Homeodomain-like"/>
    <property type="match status" value="1"/>
</dbReference>
<dbReference type="Proteomes" id="UP000252107">
    <property type="component" value="Unassembled WGS sequence"/>
</dbReference>
<accession>A0A367Q0Q4</accession>
<evidence type="ECO:0000256" key="3">
    <source>
        <dbReference type="ARBA" id="ARBA00023163"/>
    </source>
</evidence>
<name>A0A367Q0Q4_9NOSO</name>
<dbReference type="EMBL" id="LXQD01000354">
    <property type="protein sequence ID" value="RCJ17766.1"/>
    <property type="molecule type" value="Genomic_DNA"/>
</dbReference>
<dbReference type="PROSITE" id="PS50977">
    <property type="entry name" value="HTH_TETR_2"/>
    <property type="match status" value="1"/>
</dbReference>
<keyword evidence="7" id="KW-1185">Reference proteome</keyword>
<evidence type="ECO:0000256" key="1">
    <source>
        <dbReference type="ARBA" id="ARBA00023015"/>
    </source>
</evidence>
<reference evidence="6" key="1">
    <citation type="submission" date="2016-04" db="EMBL/GenBank/DDBJ databases">
        <authorList>
            <person name="Tabuchi Yagui T.R."/>
        </authorList>
    </citation>
    <scope>NUCLEOTIDE SEQUENCE [LARGE SCALE GENOMIC DNA]</scope>
    <source>
        <strain evidence="6">NIES-26</strain>
    </source>
</reference>
<evidence type="ECO:0000313" key="7">
    <source>
        <dbReference type="Proteomes" id="UP000252107"/>
    </source>
</evidence>
<dbReference type="PANTHER" id="PTHR47506:SF1">
    <property type="entry name" value="HTH-TYPE TRANSCRIPTIONAL REGULATOR YJDC"/>
    <property type="match status" value="1"/>
</dbReference>
<feature type="domain" description="HTH tetR-type" evidence="5">
    <location>
        <begin position="1"/>
        <end position="60"/>
    </location>
</feature>
<comment type="caution">
    <text evidence="6">The sequence shown here is derived from an EMBL/GenBank/DDBJ whole genome shotgun (WGS) entry which is preliminary data.</text>
</comment>
<evidence type="ECO:0000259" key="5">
    <source>
        <dbReference type="PROSITE" id="PS50977"/>
    </source>
</evidence>
<dbReference type="SUPFAM" id="SSF48498">
    <property type="entry name" value="Tetracyclin repressor-like, C-terminal domain"/>
    <property type="match status" value="1"/>
</dbReference>
<organism evidence="6 7">
    <name type="scientific">Nostoc minutum NIES-26</name>
    <dbReference type="NCBI Taxonomy" id="1844469"/>
    <lineage>
        <taxon>Bacteria</taxon>
        <taxon>Bacillati</taxon>
        <taxon>Cyanobacteriota</taxon>
        <taxon>Cyanophyceae</taxon>
        <taxon>Nostocales</taxon>
        <taxon>Nostocaceae</taxon>
        <taxon>Nostoc</taxon>
    </lineage>
</organism>
<dbReference type="InterPro" id="IPR054156">
    <property type="entry name" value="YxaF_TetR_C"/>
</dbReference>
<dbReference type="InterPro" id="IPR036271">
    <property type="entry name" value="Tet_transcr_reg_TetR-rel_C_sf"/>
</dbReference>
<keyword evidence="3" id="KW-0804">Transcription</keyword>
<protein>
    <submittedName>
        <fullName evidence="6">TetR family transcriptional regulator</fullName>
    </submittedName>
</protein>
<keyword evidence="1" id="KW-0805">Transcription regulation</keyword>
<feature type="DNA-binding region" description="H-T-H motif" evidence="4">
    <location>
        <begin position="23"/>
        <end position="42"/>
    </location>
</feature>
<evidence type="ECO:0000256" key="2">
    <source>
        <dbReference type="ARBA" id="ARBA00023125"/>
    </source>
</evidence>
<dbReference type="InterPro" id="IPR009057">
    <property type="entry name" value="Homeodomain-like_sf"/>
</dbReference>